<evidence type="ECO:0000259" key="2">
    <source>
        <dbReference type="Pfam" id="PF13004"/>
    </source>
</evidence>
<dbReference type="InterPro" id="IPR024361">
    <property type="entry name" value="BACON"/>
</dbReference>
<evidence type="ECO:0000313" key="4">
    <source>
        <dbReference type="Proteomes" id="UP000030889"/>
    </source>
</evidence>
<dbReference type="EMBL" id="JRGF01000008">
    <property type="protein sequence ID" value="KHE41834.1"/>
    <property type="molecule type" value="Genomic_DNA"/>
</dbReference>
<protein>
    <recommendedName>
        <fullName evidence="2">BACON domain-containing protein</fullName>
    </recommendedName>
</protein>
<evidence type="ECO:0000313" key="3">
    <source>
        <dbReference type="EMBL" id="KHE41834.1"/>
    </source>
</evidence>
<keyword evidence="4" id="KW-1185">Reference proteome</keyword>
<dbReference type="RefSeq" id="WP_035473613.1">
    <property type="nucleotide sequence ID" value="NZ_JRGF01000008.1"/>
</dbReference>
<feature type="chain" id="PRO_5046461077" description="BACON domain-containing protein" evidence="1">
    <location>
        <begin position="20"/>
        <end position="495"/>
    </location>
</feature>
<proteinExistence type="predicted"/>
<sequence>MFKRLRIIFVIVAAAFAWACNNGGSTETHYIKLSDSALTFNGAGNASRTVTVASSPADWKAEPAVSWIKITETGKNSFVLTVDDSNVAEEREGIITVTAGQATVEVKVSQLPMDTEFARFRTMYEYENGMVMSPSGKYAGGFYATLDEDGSLLYHAVVTEVETDRKYEFGPYPISLFEFGYPNAITDQGTIVFSTKTAGNYVINLDGTYYELATPTGMSAHPSVASTSADGNVWVGYAMKSMNDGHGSLYWPLKWVDGEAQELKMPATSYRGEEYTSAQFLNGVMARGISANGEIIYGSTWDNFDFGMVYWDRSGEPHFVGEDVRKVKPVQRSDGMGDYYDYNLVDGIICYASASQVSPNGKWLAGTYRKEELADDEMSIEETYYAAFFNTETGTTYIIDEYGPTTGCGVTDDGEGFVGIGSSMCTSSIVVDVETGIKLGTAQEWVYDTFGIHVPDCRLELCCAGKEVITGATPLSDAVLGIVDGYFYVAPPAGK</sequence>
<reference evidence="3 4" key="1">
    <citation type="submission" date="2014-09" db="EMBL/GenBank/DDBJ databases">
        <title>Alistipes sp. 627, sp. nov., a novel member of the family Rikenellaceae isolated from human faeces.</title>
        <authorList>
            <person name="Shkoporov A.N."/>
            <person name="Chaplin A.V."/>
            <person name="Motuzova O.V."/>
            <person name="Kafarskaia L.I."/>
            <person name="Khokhlova E.V."/>
            <person name="Efimov B.A."/>
        </authorList>
    </citation>
    <scope>NUCLEOTIDE SEQUENCE [LARGE SCALE GENOMIC DNA]</scope>
    <source>
        <strain evidence="3 4">627</strain>
    </source>
</reference>
<comment type="caution">
    <text evidence="3">The sequence shown here is derived from an EMBL/GenBank/DDBJ whole genome shotgun (WGS) entry which is preliminary data.</text>
</comment>
<name>A0ABR4YHT9_9BACT</name>
<evidence type="ECO:0000256" key="1">
    <source>
        <dbReference type="SAM" id="SignalP"/>
    </source>
</evidence>
<dbReference type="Pfam" id="PF13004">
    <property type="entry name" value="BACON"/>
    <property type="match status" value="1"/>
</dbReference>
<keyword evidence="1" id="KW-0732">Signal</keyword>
<dbReference type="Proteomes" id="UP000030889">
    <property type="component" value="Unassembled WGS sequence"/>
</dbReference>
<accession>A0ABR4YHT9</accession>
<organism evidence="3 4">
    <name type="scientific">Alistipes inops</name>
    <dbReference type="NCBI Taxonomy" id="1501391"/>
    <lineage>
        <taxon>Bacteria</taxon>
        <taxon>Pseudomonadati</taxon>
        <taxon>Bacteroidota</taxon>
        <taxon>Bacteroidia</taxon>
        <taxon>Bacteroidales</taxon>
        <taxon>Rikenellaceae</taxon>
        <taxon>Alistipes</taxon>
    </lineage>
</organism>
<feature type="signal peptide" evidence="1">
    <location>
        <begin position="1"/>
        <end position="19"/>
    </location>
</feature>
<dbReference type="CDD" id="cd14948">
    <property type="entry name" value="BACON"/>
    <property type="match status" value="1"/>
</dbReference>
<dbReference type="InterPro" id="IPR013783">
    <property type="entry name" value="Ig-like_fold"/>
</dbReference>
<gene>
    <name evidence="3" type="ORF">LG35_07445</name>
</gene>
<feature type="domain" description="BACON" evidence="2">
    <location>
        <begin position="58"/>
        <end position="110"/>
    </location>
</feature>
<dbReference type="Gene3D" id="2.60.40.10">
    <property type="entry name" value="Immunoglobulins"/>
    <property type="match status" value="1"/>
</dbReference>